<gene>
    <name evidence="2" type="ORF">SASPL_113146</name>
</gene>
<evidence type="ECO:0000313" key="3">
    <source>
        <dbReference type="Proteomes" id="UP000298416"/>
    </source>
</evidence>
<dbReference type="EMBL" id="PNBA02000005">
    <property type="protein sequence ID" value="KAG6422765.1"/>
    <property type="molecule type" value="Genomic_DNA"/>
</dbReference>
<evidence type="ECO:0000256" key="1">
    <source>
        <dbReference type="SAM" id="MobiDB-lite"/>
    </source>
</evidence>
<feature type="region of interest" description="Disordered" evidence="1">
    <location>
        <begin position="40"/>
        <end position="70"/>
    </location>
</feature>
<protein>
    <submittedName>
        <fullName evidence="2">Uncharacterized protein</fullName>
    </submittedName>
</protein>
<dbReference type="PANTHER" id="PTHR34193">
    <property type="entry name" value="OS11G0199801 PROTEIN"/>
    <property type="match status" value="1"/>
</dbReference>
<reference evidence="2" key="1">
    <citation type="submission" date="2018-01" db="EMBL/GenBank/DDBJ databases">
        <authorList>
            <person name="Mao J.F."/>
        </authorList>
    </citation>
    <scope>NUCLEOTIDE SEQUENCE</scope>
    <source>
        <strain evidence="2">Huo1</strain>
        <tissue evidence="2">Leaf</tissue>
    </source>
</reference>
<keyword evidence="3" id="KW-1185">Reference proteome</keyword>
<name>A0A8X8Y358_SALSN</name>
<dbReference type="Proteomes" id="UP000298416">
    <property type="component" value="Unassembled WGS sequence"/>
</dbReference>
<accession>A0A8X8Y358</accession>
<proteinExistence type="predicted"/>
<organism evidence="2">
    <name type="scientific">Salvia splendens</name>
    <name type="common">Scarlet sage</name>
    <dbReference type="NCBI Taxonomy" id="180675"/>
    <lineage>
        <taxon>Eukaryota</taxon>
        <taxon>Viridiplantae</taxon>
        <taxon>Streptophyta</taxon>
        <taxon>Embryophyta</taxon>
        <taxon>Tracheophyta</taxon>
        <taxon>Spermatophyta</taxon>
        <taxon>Magnoliopsida</taxon>
        <taxon>eudicotyledons</taxon>
        <taxon>Gunneridae</taxon>
        <taxon>Pentapetalae</taxon>
        <taxon>asterids</taxon>
        <taxon>lamiids</taxon>
        <taxon>Lamiales</taxon>
        <taxon>Lamiaceae</taxon>
        <taxon>Nepetoideae</taxon>
        <taxon>Mentheae</taxon>
        <taxon>Salviinae</taxon>
        <taxon>Salvia</taxon>
        <taxon>Salvia subgen. Calosphace</taxon>
        <taxon>core Calosphace</taxon>
    </lineage>
</organism>
<sequence>MNDPRFDRSKSNDHNFNPQIENRCINSASIDHEFVQFRPNFQTSDDDSGACSPPLWKSSPSTPSEPLLSHHHYRNLSPAARLQAIARGQRELMEMVRNMPESSYELSLKDLVEHHRIDAHAPPPGESPARVGRQESKRSVSRSGSLKVESRGVFLKMVLPFSLPAKKRRGVDRSFSSGRVLPAKGGGGGGEGDWWRKKLGVGCGVEGTASVPKHISFSQEAFRWTDDYLKAIGYKEVDGKIESYRLQDNGIAGYGMYCRYKNQFEKLLSVIRRDFVNALQEGGGELRSAKMSKV</sequence>
<reference evidence="2" key="2">
    <citation type="submission" date="2020-08" db="EMBL/GenBank/DDBJ databases">
        <title>Plant Genome Project.</title>
        <authorList>
            <person name="Zhang R.-G."/>
        </authorList>
    </citation>
    <scope>NUCLEOTIDE SEQUENCE</scope>
    <source>
        <strain evidence="2">Huo1</strain>
        <tissue evidence="2">Leaf</tissue>
    </source>
</reference>
<comment type="caution">
    <text evidence="2">The sequence shown here is derived from an EMBL/GenBank/DDBJ whole genome shotgun (WGS) entry which is preliminary data.</text>
</comment>
<feature type="compositionally biased region" description="Low complexity" evidence="1">
    <location>
        <begin position="58"/>
        <end position="67"/>
    </location>
</feature>
<feature type="region of interest" description="Disordered" evidence="1">
    <location>
        <begin position="118"/>
        <end position="144"/>
    </location>
</feature>
<evidence type="ECO:0000313" key="2">
    <source>
        <dbReference type="EMBL" id="KAG6422765.1"/>
    </source>
</evidence>
<dbReference type="PANTHER" id="PTHR34193:SF1">
    <property type="entry name" value="EXPRESSED PROTEIN"/>
    <property type="match status" value="1"/>
</dbReference>
<dbReference type="AlphaFoldDB" id="A0A8X8Y358"/>